<accession>A0A9N9ACJ2</accession>
<evidence type="ECO:0000313" key="1">
    <source>
        <dbReference type="EMBL" id="CAG8524685.1"/>
    </source>
</evidence>
<keyword evidence="2" id="KW-1185">Reference proteome</keyword>
<evidence type="ECO:0000313" key="2">
    <source>
        <dbReference type="Proteomes" id="UP000789405"/>
    </source>
</evidence>
<name>A0A9N9ACJ2_9GLOM</name>
<dbReference type="Proteomes" id="UP000789405">
    <property type="component" value="Unassembled WGS sequence"/>
</dbReference>
<protein>
    <submittedName>
        <fullName evidence="1">2_t:CDS:1</fullName>
    </submittedName>
</protein>
<organism evidence="1 2">
    <name type="scientific">Dentiscutata erythropus</name>
    <dbReference type="NCBI Taxonomy" id="1348616"/>
    <lineage>
        <taxon>Eukaryota</taxon>
        <taxon>Fungi</taxon>
        <taxon>Fungi incertae sedis</taxon>
        <taxon>Mucoromycota</taxon>
        <taxon>Glomeromycotina</taxon>
        <taxon>Glomeromycetes</taxon>
        <taxon>Diversisporales</taxon>
        <taxon>Gigasporaceae</taxon>
        <taxon>Dentiscutata</taxon>
    </lineage>
</organism>
<dbReference type="Gene3D" id="3.80.10.10">
    <property type="entry name" value="Ribonuclease Inhibitor"/>
    <property type="match status" value="1"/>
</dbReference>
<gene>
    <name evidence="1" type="ORF">DERYTH_LOCUS4047</name>
</gene>
<dbReference type="EMBL" id="CAJVPY010001506">
    <property type="protein sequence ID" value="CAG8524685.1"/>
    <property type="molecule type" value="Genomic_DNA"/>
</dbReference>
<dbReference type="OrthoDB" id="2382657at2759"/>
<dbReference type="AlphaFoldDB" id="A0A9N9ACJ2"/>
<comment type="caution">
    <text evidence="1">The sequence shown here is derived from an EMBL/GenBank/DDBJ whole genome shotgun (WGS) entry which is preliminary data.</text>
</comment>
<dbReference type="InterPro" id="IPR032675">
    <property type="entry name" value="LRR_dom_sf"/>
</dbReference>
<reference evidence="1" key="1">
    <citation type="submission" date="2021-06" db="EMBL/GenBank/DDBJ databases">
        <authorList>
            <person name="Kallberg Y."/>
            <person name="Tangrot J."/>
            <person name="Rosling A."/>
        </authorList>
    </citation>
    <scope>NUCLEOTIDE SEQUENCE</scope>
    <source>
        <strain evidence="1">MA453B</strain>
    </source>
</reference>
<proteinExistence type="predicted"/>
<dbReference type="SUPFAM" id="SSF52047">
    <property type="entry name" value="RNI-like"/>
    <property type="match status" value="1"/>
</dbReference>
<sequence length="517" mass="59926">MNLPLPKSIFIKIFSISSIESLYNCLLANKTLCEIVTPILWETPFEYLYDKQSQFVDWRKVSALTQVYISCLPNETKSALEKSGINKKLSRIPPTFNYASFLKSLDYRLIFDSVVVWLNNSDKTVQRSTKSYYLIVNELFKLFFNHIKYLKSFICKFRPNLINYKLSPNYINLTNLPGAQKHFSSLNHFVIKDNVSTEWFNNIVQKARKIKEIEIELSDCEEDDEMIAGLIINQPNLSKISISSSQQLPWISDALKCIVKSLHTIHISHMISINLKGLCECSNLVDLKLSSDEFISKATFEFFVCSQFSQLRKLHLDFNNLYLDQISTLIRNTHLLQDIYLKFNLIQGSKHSADFINAIADNCPNLIILQALIPDDEISRLPNLFTSCKKLEIIVCLDGNCNDRYTDLIDIGETLSEMGKVIQPNLRKFVTRSCWTFSSDSLNSFLENYEEKRCHKYKQLELLIKTNDDDDRIPIIEKFGKKGVLNIKNWKKKIKKYYTGYSTSSMLVSLISLFYFI</sequence>